<dbReference type="EMBL" id="CP159872">
    <property type="protein sequence ID" value="XCM79020.1"/>
    <property type="molecule type" value="Genomic_DNA"/>
</dbReference>
<evidence type="ECO:0000256" key="2">
    <source>
        <dbReference type="SAM" id="Phobius"/>
    </source>
</evidence>
<evidence type="ECO:0000256" key="1">
    <source>
        <dbReference type="SAM" id="MobiDB-lite"/>
    </source>
</evidence>
<evidence type="ECO:0008006" key="4">
    <source>
        <dbReference type="Google" id="ProtNLM"/>
    </source>
</evidence>
<feature type="region of interest" description="Disordered" evidence="1">
    <location>
        <begin position="68"/>
        <end position="88"/>
    </location>
</feature>
<sequence length="88" mass="9291">MAGCLSILRAALDGRRPVHSWVVVLAFSTVATGLCVSGVAQTVPDVIVAGLPPVAAAICLDQLARQRISAHPPQRPRARHGSPPRRPR</sequence>
<dbReference type="RefSeq" id="WP_354639351.1">
    <property type="nucleotide sequence ID" value="NZ_CP159872.1"/>
</dbReference>
<gene>
    <name evidence="3" type="ORF">ABWK59_08810</name>
</gene>
<keyword evidence="2" id="KW-0472">Membrane</keyword>
<dbReference type="KEGG" id="kcm:ABWK59_08810"/>
<protein>
    <recommendedName>
        <fullName evidence="4">FecCD transport family protein</fullName>
    </recommendedName>
</protein>
<keyword evidence="2" id="KW-0812">Transmembrane</keyword>
<evidence type="ECO:0000313" key="3">
    <source>
        <dbReference type="EMBL" id="XCM79020.1"/>
    </source>
</evidence>
<proteinExistence type="predicted"/>
<feature type="transmembrane region" description="Helical" evidence="2">
    <location>
        <begin position="21"/>
        <end position="40"/>
    </location>
</feature>
<organism evidence="3">
    <name type="scientific">Kitasatospora camelliae</name>
    <dbReference type="NCBI Taxonomy" id="3156397"/>
    <lineage>
        <taxon>Bacteria</taxon>
        <taxon>Bacillati</taxon>
        <taxon>Actinomycetota</taxon>
        <taxon>Actinomycetes</taxon>
        <taxon>Kitasatosporales</taxon>
        <taxon>Streptomycetaceae</taxon>
        <taxon>Kitasatospora</taxon>
    </lineage>
</organism>
<name>A0AAU8JSW0_9ACTN</name>
<feature type="compositionally biased region" description="Basic residues" evidence="1">
    <location>
        <begin position="74"/>
        <end position="88"/>
    </location>
</feature>
<dbReference type="AlphaFoldDB" id="A0AAU8JSW0"/>
<accession>A0AAU8JSW0</accession>
<reference evidence="3" key="1">
    <citation type="submission" date="2024-06" db="EMBL/GenBank/DDBJ databases">
        <title>The genome sequences of Kitasatospora sp. strain HUAS MG31.</title>
        <authorList>
            <person name="Mo P."/>
        </authorList>
    </citation>
    <scope>NUCLEOTIDE SEQUENCE</scope>
    <source>
        <strain evidence="3">HUAS MG31</strain>
    </source>
</reference>
<keyword evidence="2" id="KW-1133">Transmembrane helix</keyword>